<sequence>MVLSDLETKSSYYPLVNFTLGSSAIKKEDNSNSKLSTDLILLTGLNKPKLLKRQPKIPCHLALREYFVQNTKMTLQTEDHQPKPQARRMLFYDPQTSPTHSSFENIPICDIEKIQCHIDECYNERYNKPVHGRVQALRNGDPENRSGRKDAPMKTSENRTPKRPLKENSNLLNSDEKLPGRQSRFDCSKKYMPEDQDSRRVTPLIYRKPTIGFHRNPTEELKHLQAKQAYYAFLEARKLQRKNAISSISDLTSDESDSEDDPAKPKFGDDGDDGLIFQLEL</sequence>
<evidence type="ECO:0000313" key="2">
    <source>
        <dbReference type="Proteomes" id="UP000887540"/>
    </source>
</evidence>
<evidence type="ECO:0000256" key="1">
    <source>
        <dbReference type="SAM" id="MobiDB-lite"/>
    </source>
</evidence>
<evidence type="ECO:0000313" key="3">
    <source>
        <dbReference type="WBParaSite" id="ACRNAN_scaffold3022.g32029.t1"/>
    </source>
</evidence>
<feature type="region of interest" description="Disordered" evidence="1">
    <location>
        <begin position="246"/>
        <end position="273"/>
    </location>
</feature>
<dbReference type="AlphaFoldDB" id="A0A914DL29"/>
<protein>
    <submittedName>
        <fullName evidence="3">Uncharacterized protein</fullName>
    </submittedName>
</protein>
<feature type="compositionally biased region" description="Basic and acidic residues" evidence="1">
    <location>
        <begin position="140"/>
        <end position="166"/>
    </location>
</feature>
<accession>A0A914DL29</accession>
<name>A0A914DL29_9BILA</name>
<feature type="region of interest" description="Disordered" evidence="1">
    <location>
        <begin position="133"/>
        <end position="183"/>
    </location>
</feature>
<feature type="compositionally biased region" description="Basic and acidic residues" evidence="1">
    <location>
        <begin position="174"/>
        <end position="183"/>
    </location>
</feature>
<keyword evidence="2" id="KW-1185">Reference proteome</keyword>
<proteinExistence type="predicted"/>
<organism evidence="2 3">
    <name type="scientific">Acrobeloides nanus</name>
    <dbReference type="NCBI Taxonomy" id="290746"/>
    <lineage>
        <taxon>Eukaryota</taxon>
        <taxon>Metazoa</taxon>
        <taxon>Ecdysozoa</taxon>
        <taxon>Nematoda</taxon>
        <taxon>Chromadorea</taxon>
        <taxon>Rhabditida</taxon>
        <taxon>Tylenchina</taxon>
        <taxon>Cephalobomorpha</taxon>
        <taxon>Cephaloboidea</taxon>
        <taxon>Cephalobidae</taxon>
        <taxon>Acrobeloides</taxon>
    </lineage>
</organism>
<dbReference type="WBParaSite" id="ACRNAN_scaffold3022.g32029.t1">
    <property type="protein sequence ID" value="ACRNAN_scaffold3022.g32029.t1"/>
    <property type="gene ID" value="ACRNAN_scaffold3022.g32029"/>
</dbReference>
<dbReference type="Proteomes" id="UP000887540">
    <property type="component" value="Unplaced"/>
</dbReference>
<reference evidence="3" key="1">
    <citation type="submission" date="2022-11" db="UniProtKB">
        <authorList>
            <consortium name="WormBaseParasite"/>
        </authorList>
    </citation>
    <scope>IDENTIFICATION</scope>
</reference>